<reference evidence="2" key="1">
    <citation type="submission" date="2022-06" db="EMBL/GenBank/DDBJ databases">
        <title>Sequencing the genomes of 1000 actinobacteria strains.</title>
        <authorList>
            <person name="Klenk H.-P."/>
        </authorList>
    </citation>
    <scope>NUCLEOTIDE SEQUENCE</scope>
    <source>
        <strain evidence="2">DSM 22016</strain>
    </source>
</reference>
<evidence type="ECO:0000313" key="2">
    <source>
        <dbReference type="EMBL" id="MCP2372237.1"/>
    </source>
</evidence>
<dbReference type="Gene3D" id="3.40.50.150">
    <property type="entry name" value="Vaccinia Virus protein VP39"/>
    <property type="match status" value="1"/>
</dbReference>
<dbReference type="RefSeq" id="WP_156997655.1">
    <property type="nucleotide sequence ID" value="NZ_BAAANU010000020.1"/>
</dbReference>
<keyword evidence="3" id="KW-1185">Reference proteome</keyword>
<name>A0A9X2KFX4_9MICO</name>
<protein>
    <submittedName>
        <fullName evidence="2">Spermidine synthase</fullName>
    </submittedName>
</protein>
<comment type="caution">
    <text evidence="2">The sequence shown here is derived from an EMBL/GenBank/DDBJ whole genome shotgun (WGS) entry which is preliminary data.</text>
</comment>
<dbReference type="AlphaFoldDB" id="A0A9X2KFX4"/>
<proteinExistence type="predicted"/>
<keyword evidence="1" id="KW-0620">Polyamine biosynthesis</keyword>
<accession>A0A9X2KFX4</accession>
<organism evidence="2 3">
    <name type="scientific">Agromyces terreus</name>
    <dbReference type="NCBI Taxonomy" id="424795"/>
    <lineage>
        <taxon>Bacteria</taxon>
        <taxon>Bacillati</taxon>
        <taxon>Actinomycetota</taxon>
        <taxon>Actinomycetes</taxon>
        <taxon>Micrococcales</taxon>
        <taxon>Microbacteriaceae</taxon>
        <taxon>Agromyces</taxon>
    </lineage>
</organism>
<dbReference type="OrthoDB" id="8221452at2"/>
<dbReference type="GO" id="GO:0006596">
    <property type="term" value="P:polyamine biosynthetic process"/>
    <property type="evidence" value="ECO:0007669"/>
    <property type="project" value="UniProtKB-KW"/>
</dbReference>
<dbReference type="EMBL" id="JAMZDY010000001">
    <property type="protein sequence ID" value="MCP2372237.1"/>
    <property type="molecule type" value="Genomic_DNA"/>
</dbReference>
<dbReference type="SUPFAM" id="SSF53335">
    <property type="entry name" value="S-adenosyl-L-methionine-dependent methyltransferases"/>
    <property type="match status" value="1"/>
</dbReference>
<dbReference type="PANTHER" id="PTHR43317:SF1">
    <property type="entry name" value="THERMOSPERMINE SYNTHASE ACAULIS5"/>
    <property type="match status" value="1"/>
</dbReference>
<dbReference type="Proteomes" id="UP001139722">
    <property type="component" value="Unassembled WGS sequence"/>
</dbReference>
<evidence type="ECO:0000256" key="1">
    <source>
        <dbReference type="ARBA" id="ARBA00023115"/>
    </source>
</evidence>
<dbReference type="NCBIfam" id="NF037959">
    <property type="entry name" value="MFS_SpdSyn"/>
    <property type="match status" value="1"/>
</dbReference>
<dbReference type="InterPro" id="IPR029063">
    <property type="entry name" value="SAM-dependent_MTases_sf"/>
</dbReference>
<dbReference type="PANTHER" id="PTHR43317">
    <property type="entry name" value="THERMOSPERMINE SYNTHASE ACAULIS5"/>
    <property type="match status" value="1"/>
</dbReference>
<gene>
    <name evidence="2" type="ORF">BJ978_002913</name>
</gene>
<sequence length="266" mass="27846">MDDGRTLTLDAVGLHAELLPGRGANGGVSLVVDGVTQSHVNPADPLDLQLEYVRCVAALADGCLDPAQPVRVLHLGAGALTIARYLGATRRDGVHHVVDLHRELVEFVLDALPLDPSIVATFEYDDARAALARAAQHGIEYDLVIVDLFSGSRTPEHLSTLGFFELTADVLSPGGVMAVNAIAEPGLAAVRATGATLRDVFDEVVALAAPAVLADAGRGNVVFGAAHRPLAQRPIRRRADPAHRRIDVLGGAALSALLDGAAVRRD</sequence>
<evidence type="ECO:0000313" key="3">
    <source>
        <dbReference type="Proteomes" id="UP001139722"/>
    </source>
</evidence>